<feature type="compositionally biased region" description="Basic and acidic residues" evidence="1">
    <location>
        <begin position="42"/>
        <end position="58"/>
    </location>
</feature>
<dbReference type="PANTHER" id="PTHR34763:SF3">
    <property type="entry name" value="FAM104B"/>
    <property type="match status" value="1"/>
</dbReference>
<feature type="region of interest" description="Disordered" evidence="1">
    <location>
        <begin position="1"/>
        <end position="62"/>
    </location>
</feature>
<dbReference type="GeneTree" id="ENSGT00390000001055"/>
<organism evidence="2 3">
    <name type="scientific">Jaculus jaculus</name>
    <name type="common">Lesser Egyptian jerboa</name>
    <dbReference type="NCBI Taxonomy" id="51337"/>
    <lineage>
        <taxon>Eukaryota</taxon>
        <taxon>Metazoa</taxon>
        <taxon>Chordata</taxon>
        <taxon>Craniata</taxon>
        <taxon>Vertebrata</taxon>
        <taxon>Euteleostomi</taxon>
        <taxon>Mammalia</taxon>
        <taxon>Eutheria</taxon>
        <taxon>Euarchontoglires</taxon>
        <taxon>Glires</taxon>
        <taxon>Rodentia</taxon>
        <taxon>Myomorpha</taxon>
        <taxon>Dipodoidea</taxon>
        <taxon>Dipodidae</taxon>
        <taxon>Dipodinae</taxon>
        <taxon>Jaculus</taxon>
    </lineage>
</organism>
<dbReference type="Ensembl" id="ENSJJAT00000026413.1">
    <property type="protein sequence ID" value="ENSJJAP00000019876.1"/>
    <property type="gene ID" value="ENSJJAG00000020716.1"/>
</dbReference>
<evidence type="ECO:0000256" key="1">
    <source>
        <dbReference type="SAM" id="MobiDB-lite"/>
    </source>
</evidence>
<dbReference type="Proteomes" id="UP000694385">
    <property type="component" value="Unassembled WGS sequence"/>
</dbReference>
<sequence>MPLMKRRRNDNEEANQHSPHSKRSKRDPVFQDSQDIESSSSDNERNHHSINHPKRECVQESSLNQGIAEFDSTIPEYSHEEYALCQGPYSHINQVLKEAHFHSLQQRGQSPT</sequence>
<evidence type="ECO:0000313" key="2">
    <source>
        <dbReference type="Ensembl" id="ENSJJAP00000019876.1"/>
    </source>
</evidence>
<dbReference type="InterPro" id="IPR029222">
    <property type="entry name" value="VCF1/2-like"/>
</dbReference>
<feature type="compositionally biased region" description="Low complexity" evidence="1">
    <location>
        <begin position="31"/>
        <end position="41"/>
    </location>
</feature>
<accession>A0A8C5L7H5</accession>
<evidence type="ECO:0000313" key="3">
    <source>
        <dbReference type="Proteomes" id="UP000694385"/>
    </source>
</evidence>
<dbReference type="PANTHER" id="PTHR34763">
    <property type="entry name" value="PROTEIN FAM104A"/>
    <property type="match status" value="1"/>
</dbReference>
<name>A0A8C5L7H5_JACJA</name>
<keyword evidence="3" id="KW-1185">Reference proteome</keyword>
<proteinExistence type="predicted"/>
<reference evidence="2" key="2">
    <citation type="submission" date="2025-09" db="UniProtKB">
        <authorList>
            <consortium name="Ensembl"/>
        </authorList>
    </citation>
    <scope>IDENTIFICATION</scope>
</reference>
<protein>
    <recommendedName>
        <fullName evidence="4">Protein FAM104B</fullName>
    </recommendedName>
</protein>
<dbReference type="OMA" id="EYSHEEY"/>
<dbReference type="Pfam" id="PF15434">
    <property type="entry name" value="FAM104"/>
    <property type="match status" value="1"/>
</dbReference>
<reference evidence="2" key="1">
    <citation type="submission" date="2025-08" db="UniProtKB">
        <authorList>
            <consortium name="Ensembl"/>
        </authorList>
    </citation>
    <scope>IDENTIFICATION</scope>
</reference>
<evidence type="ECO:0008006" key="4">
    <source>
        <dbReference type="Google" id="ProtNLM"/>
    </source>
</evidence>
<dbReference type="AlphaFoldDB" id="A0A8C5L7H5"/>